<dbReference type="InterPro" id="IPR050330">
    <property type="entry name" value="Bact_OuterMem_StrucFunc"/>
</dbReference>
<evidence type="ECO:0000256" key="5">
    <source>
        <dbReference type="PROSITE-ProRule" id="PRU00473"/>
    </source>
</evidence>
<feature type="non-terminal residue" evidence="7">
    <location>
        <position position="1"/>
    </location>
</feature>
<dbReference type="InterPro" id="IPR036737">
    <property type="entry name" value="OmpA-like_sf"/>
</dbReference>
<accession>A0A1T4VQX5</accession>
<evidence type="ECO:0000256" key="3">
    <source>
        <dbReference type="ARBA" id="ARBA00023136"/>
    </source>
</evidence>
<keyword evidence="2" id="KW-0732">Signal</keyword>
<keyword evidence="8" id="KW-1185">Reference proteome</keyword>
<keyword evidence="4" id="KW-0998">Cell outer membrane</keyword>
<dbReference type="PANTHER" id="PTHR30329:SF21">
    <property type="entry name" value="LIPOPROTEIN YIAD-RELATED"/>
    <property type="match status" value="1"/>
</dbReference>
<dbReference type="InterPro" id="IPR003367">
    <property type="entry name" value="Thrombospondin_3-like_rpt"/>
</dbReference>
<dbReference type="Pfam" id="PF00691">
    <property type="entry name" value="OmpA"/>
    <property type="match status" value="1"/>
</dbReference>
<keyword evidence="3 5" id="KW-0472">Membrane</keyword>
<protein>
    <submittedName>
        <fullName evidence="7">OmpA-OmpF porin, OOP family</fullName>
    </submittedName>
</protein>
<proteinExistence type="predicted"/>
<comment type="subcellular location">
    <subcellularLocation>
        <location evidence="1">Cell outer membrane</location>
    </subcellularLocation>
</comment>
<gene>
    <name evidence="7" type="ORF">SAMN02745130_00025</name>
</gene>
<evidence type="ECO:0000313" key="7">
    <source>
        <dbReference type="EMBL" id="SKA67347.1"/>
    </source>
</evidence>
<evidence type="ECO:0000313" key="8">
    <source>
        <dbReference type="Proteomes" id="UP000190460"/>
    </source>
</evidence>
<dbReference type="PROSITE" id="PS51123">
    <property type="entry name" value="OMPA_2"/>
    <property type="match status" value="1"/>
</dbReference>
<sequence>ADQCATTAEGIKVDATGCEPDADKDGVVDSADKCAATAEGIKVDATGCELDTDKDGVVDSADKCATTAEGIKVDATGCEAIADADKDGVADGSDLCANTVAGNTVNQVGCARTENVNLQGVNFEKGSGQLTAESAPILDAAAETLKKYPELKIEVSGHTDSSGDNTLNKNLSQARAESVKAYLTEKGVTATLTAVGYGEDQPIATNNTAEGRAQNRRVELQILD</sequence>
<dbReference type="PRINTS" id="PR01021">
    <property type="entry name" value="OMPADOMAIN"/>
</dbReference>
<evidence type="ECO:0000256" key="4">
    <source>
        <dbReference type="ARBA" id="ARBA00023237"/>
    </source>
</evidence>
<dbReference type="EMBL" id="FUYB01000001">
    <property type="protein sequence ID" value="SKA67347.1"/>
    <property type="molecule type" value="Genomic_DNA"/>
</dbReference>
<dbReference type="Pfam" id="PF02412">
    <property type="entry name" value="TSP_3"/>
    <property type="match status" value="2"/>
</dbReference>
<dbReference type="OrthoDB" id="6195779at2"/>
<reference evidence="7 8" key="1">
    <citation type="submission" date="2017-02" db="EMBL/GenBank/DDBJ databases">
        <authorList>
            <person name="Peterson S.W."/>
        </authorList>
    </citation>
    <scope>NUCLEOTIDE SEQUENCE [LARGE SCALE GENOMIC DNA]</scope>
    <source>
        <strain evidence="7 8">ATCC 49788</strain>
    </source>
</reference>
<dbReference type="GO" id="GO:0007155">
    <property type="term" value="P:cell adhesion"/>
    <property type="evidence" value="ECO:0007669"/>
    <property type="project" value="InterPro"/>
</dbReference>
<evidence type="ECO:0000259" key="6">
    <source>
        <dbReference type="PROSITE" id="PS51123"/>
    </source>
</evidence>
<dbReference type="Gene3D" id="3.30.1330.60">
    <property type="entry name" value="OmpA-like domain"/>
    <property type="match status" value="1"/>
</dbReference>
<dbReference type="CDD" id="cd07185">
    <property type="entry name" value="OmpA_C-like"/>
    <property type="match status" value="1"/>
</dbReference>
<dbReference type="Proteomes" id="UP000190460">
    <property type="component" value="Unassembled WGS sequence"/>
</dbReference>
<dbReference type="Gene3D" id="4.10.1080.10">
    <property type="entry name" value="TSP type-3 repeat"/>
    <property type="match status" value="1"/>
</dbReference>
<dbReference type="AlphaFoldDB" id="A0A1T4VQX5"/>
<dbReference type="InterPro" id="IPR006664">
    <property type="entry name" value="OMP_bac"/>
</dbReference>
<dbReference type="GO" id="GO:0005509">
    <property type="term" value="F:calcium ion binding"/>
    <property type="evidence" value="ECO:0007669"/>
    <property type="project" value="InterPro"/>
</dbReference>
<dbReference type="SUPFAM" id="SSF103088">
    <property type="entry name" value="OmpA-like"/>
    <property type="match status" value="1"/>
</dbReference>
<evidence type="ECO:0000256" key="2">
    <source>
        <dbReference type="ARBA" id="ARBA00022729"/>
    </source>
</evidence>
<dbReference type="STRING" id="92487.SAMN02745130_00025"/>
<dbReference type="SUPFAM" id="SSF103647">
    <property type="entry name" value="TSP type-3 repeat"/>
    <property type="match status" value="2"/>
</dbReference>
<dbReference type="RefSeq" id="WP_159448534.1">
    <property type="nucleotide sequence ID" value="NZ_FUYB01000001.1"/>
</dbReference>
<dbReference type="GO" id="GO:0009279">
    <property type="term" value="C:cell outer membrane"/>
    <property type="evidence" value="ECO:0007669"/>
    <property type="project" value="UniProtKB-SubCell"/>
</dbReference>
<dbReference type="InterPro" id="IPR006665">
    <property type="entry name" value="OmpA-like"/>
</dbReference>
<name>A0A1T4VQX5_9GAMM</name>
<dbReference type="InterPro" id="IPR028974">
    <property type="entry name" value="TSP_type-3_rpt"/>
</dbReference>
<feature type="domain" description="OmpA-like" evidence="6">
    <location>
        <begin position="110"/>
        <end position="224"/>
    </location>
</feature>
<dbReference type="PANTHER" id="PTHR30329">
    <property type="entry name" value="STATOR ELEMENT OF FLAGELLAR MOTOR COMPLEX"/>
    <property type="match status" value="1"/>
</dbReference>
<evidence type="ECO:0000256" key="1">
    <source>
        <dbReference type="ARBA" id="ARBA00004442"/>
    </source>
</evidence>
<organism evidence="7 8">
    <name type="scientific">Thiothrix eikelboomii</name>
    <dbReference type="NCBI Taxonomy" id="92487"/>
    <lineage>
        <taxon>Bacteria</taxon>
        <taxon>Pseudomonadati</taxon>
        <taxon>Pseudomonadota</taxon>
        <taxon>Gammaproteobacteria</taxon>
        <taxon>Thiotrichales</taxon>
        <taxon>Thiotrichaceae</taxon>
        <taxon>Thiothrix</taxon>
    </lineage>
</organism>